<dbReference type="EMBL" id="JACI01000001">
    <property type="protein sequence ID" value="OAQ15407.1"/>
    <property type="molecule type" value="Genomic_DNA"/>
</dbReference>
<dbReference type="Pfam" id="PF09652">
    <property type="entry name" value="Cas_VVA1548"/>
    <property type="match status" value="1"/>
</dbReference>
<reference evidence="1 2" key="1">
    <citation type="submission" date="2014-01" db="EMBL/GenBank/DDBJ databases">
        <authorList>
            <person name="Zuccon D."/>
        </authorList>
    </citation>
    <scope>NUCLEOTIDE SEQUENCE [LARGE SCALE GENOMIC DNA]</scope>
    <source>
        <strain evidence="1 2">Y31</strain>
    </source>
</reference>
<comment type="caution">
    <text evidence="1">The sequence shown here is derived from an EMBL/GenBank/DDBJ whole genome shotgun (WGS) entry which is preliminary data.</text>
</comment>
<protein>
    <submittedName>
        <fullName evidence="1">CRISPR-associated protein</fullName>
    </submittedName>
</protein>
<proteinExistence type="predicted"/>
<evidence type="ECO:0000313" key="2">
    <source>
        <dbReference type="Proteomes" id="UP000078358"/>
    </source>
</evidence>
<evidence type="ECO:0000313" key="1">
    <source>
        <dbReference type="EMBL" id="OAQ15407.1"/>
    </source>
</evidence>
<dbReference type="Proteomes" id="UP000078358">
    <property type="component" value="Unassembled WGS sequence"/>
</dbReference>
<name>A0A179D0T5_BIBTR</name>
<dbReference type="PATRIC" id="fig|1261658.3.peg.486"/>
<accession>A0A179D0T5</accession>
<dbReference type="RefSeq" id="WP_064318096.1">
    <property type="nucleotide sequence ID" value="NZ_JACI01000001.1"/>
</dbReference>
<dbReference type="NCBIfam" id="TIGR02620">
    <property type="entry name" value="cas_VVA1548"/>
    <property type="match status" value="1"/>
</dbReference>
<dbReference type="InterPro" id="IPR013443">
    <property type="entry name" value="CRISPR-assoc_prot_Csx16"/>
</dbReference>
<organism evidence="1 2">
    <name type="scientific">Bibersteinia trehalosi Y31</name>
    <dbReference type="NCBI Taxonomy" id="1261658"/>
    <lineage>
        <taxon>Bacteria</taxon>
        <taxon>Pseudomonadati</taxon>
        <taxon>Pseudomonadota</taxon>
        <taxon>Gammaproteobacteria</taxon>
        <taxon>Pasteurellales</taxon>
        <taxon>Pasteurellaceae</taxon>
        <taxon>Bibersteinia</taxon>
    </lineage>
</organism>
<dbReference type="AlphaFoldDB" id="A0A179D0T5"/>
<sequence>MTTWFVSRHQGAIEWIGQQAINIDRFVEHLDVAEIKAGDTIIGTLPIHLAAEVCAKGAKFYFLSVNVERNQRGTELTAEQLNHQGCSLQQFYIEKR</sequence>
<gene>
    <name evidence="1" type="ORF">F480_02410</name>
</gene>